<sequence length="170" mass="18684">MPTRMLCTIIDCILSCSTGVVQTVEARRAPYKRECQSSATAASNMATLSLDVLGKNAKETPPEMCSTQLCAPSTNAWGGNSPRGRIGIGKGNRPPRATSATIQQERPIRRTEFRQIKSKRLGSQNLFSIRSMTVETAMLFSCVDSEPYRNGRRYLAPVNDYCQWSAALSS</sequence>
<dbReference type="Proteomes" id="UP000299102">
    <property type="component" value="Unassembled WGS sequence"/>
</dbReference>
<feature type="signal peptide" evidence="1">
    <location>
        <begin position="1"/>
        <end position="26"/>
    </location>
</feature>
<accession>A0A4C1X3V1</accession>
<keyword evidence="3" id="KW-1185">Reference proteome</keyword>
<evidence type="ECO:0000256" key="1">
    <source>
        <dbReference type="SAM" id="SignalP"/>
    </source>
</evidence>
<feature type="chain" id="PRO_5020034594" description="Secreted protein" evidence="1">
    <location>
        <begin position="27"/>
        <end position="170"/>
    </location>
</feature>
<evidence type="ECO:0000313" key="3">
    <source>
        <dbReference type="Proteomes" id="UP000299102"/>
    </source>
</evidence>
<dbReference type="AlphaFoldDB" id="A0A4C1X3V1"/>
<evidence type="ECO:0000313" key="2">
    <source>
        <dbReference type="EMBL" id="GBP56925.1"/>
    </source>
</evidence>
<gene>
    <name evidence="2" type="ORF">EVAR_33982_1</name>
</gene>
<dbReference type="EMBL" id="BGZK01000704">
    <property type="protein sequence ID" value="GBP56925.1"/>
    <property type="molecule type" value="Genomic_DNA"/>
</dbReference>
<evidence type="ECO:0008006" key="4">
    <source>
        <dbReference type="Google" id="ProtNLM"/>
    </source>
</evidence>
<reference evidence="2 3" key="1">
    <citation type="journal article" date="2019" name="Commun. Biol.">
        <title>The bagworm genome reveals a unique fibroin gene that provides high tensile strength.</title>
        <authorList>
            <person name="Kono N."/>
            <person name="Nakamura H."/>
            <person name="Ohtoshi R."/>
            <person name="Tomita M."/>
            <person name="Numata K."/>
            <person name="Arakawa K."/>
        </authorList>
    </citation>
    <scope>NUCLEOTIDE SEQUENCE [LARGE SCALE GENOMIC DNA]</scope>
</reference>
<name>A0A4C1X3V1_EUMVA</name>
<protein>
    <recommendedName>
        <fullName evidence="4">Secreted protein</fullName>
    </recommendedName>
</protein>
<comment type="caution">
    <text evidence="2">The sequence shown here is derived from an EMBL/GenBank/DDBJ whole genome shotgun (WGS) entry which is preliminary data.</text>
</comment>
<proteinExistence type="predicted"/>
<keyword evidence="1" id="KW-0732">Signal</keyword>
<organism evidence="2 3">
    <name type="scientific">Eumeta variegata</name>
    <name type="common">Bagworm moth</name>
    <name type="synonym">Eumeta japonica</name>
    <dbReference type="NCBI Taxonomy" id="151549"/>
    <lineage>
        <taxon>Eukaryota</taxon>
        <taxon>Metazoa</taxon>
        <taxon>Ecdysozoa</taxon>
        <taxon>Arthropoda</taxon>
        <taxon>Hexapoda</taxon>
        <taxon>Insecta</taxon>
        <taxon>Pterygota</taxon>
        <taxon>Neoptera</taxon>
        <taxon>Endopterygota</taxon>
        <taxon>Lepidoptera</taxon>
        <taxon>Glossata</taxon>
        <taxon>Ditrysia</taxon>
        <taxon>Tineoidea</taxon>
        <taxon>Psychidae</taxon>
        <taxon>Oiketicinae</taxon>
        <taxon>Eumeta</taxon>
    </lineage>
</organism>